<dbReference type="EMBL" id="DVOR01000143">
    <property type="protein sequence ID" value="HIV09358.1"/>
    <property type="molecule type" value="Genomic_DNA"/>
</dbReference>
<keyword evidence="1" id="KW-0732">Signal</keyword>
<dbReference type="Proteomes" id="UP000886845">
    <property type="component" value="Unassembled WGS sequence"/>
</dbReference>
<evidence type="ECO:0000313" key="3">
    <source>
        <dbReference type="Proteomes" id="UP000886845"/>
    </source>
</evidence>
<feature type="chain" id="PRO_5038561695" description="Tetratricopeptide repeat protein" evidence="1">
    <location>
        <begin position="21"/>
        <end position="243"/>
    </location>
</feature>
<accession>A0A9D1T3I7</accession>
<reference evidence="2" key="2">
    <citation type="journal article" date="2021" name="PeerJ">
        <title>Extensive microbial diversity within the chicken gut microbiome revealed by metagenomics and culture.</title>
        <authorList>
            <person name="Gilroy R."/>
            <person name="Ravi A."/>
            <person name="Getino M."/>
            <person name="Pursley I."/>
            <person name="Horton D.L."/>
            <person name="Alikhan N.F."/>
            <person name="Baker D."/>
            <person name="Gharbi K."/>
            <person name="Hall N."/>
            <person name="Watson M."/>
            <person name="Adriaenssens E.M."/>
            <person name="Foster-Nyarko E."/>
            <person name="Jarju S."/>
            <person name="Secka A."/>
            <person name="Antonio M."/>
            <person name="Oren A."/>
            <person name="Chaudhuri R.R."/>
            <person name="La Ragione R."/>
            <person name="Hildebrand F."/>
            <person name="Pallen M.J."/>
        </authorList>
    </citation>
    <scope>NUCLEOTIDE SEQUENCE</scope>
    <source>
        <strain evidence="2">35461</strain>
    </source>
</reference>
<evidence type="ECO:0000256" key="1">
    <source>
        <dbReference type="SAM" id="SignalP"/>
    </source>
</evidence>
<organism evidence="2 3">
    <name type="scientific">Candidatus Spyradenecus faecavium</name>
    <dbReference type="NCBI Taxonomy" id="2840947"/>
    <lineage>
        <taxon>Bacteria</taxon>
        <taxon>Pseudomonadati</taxon>
        <taxon>Lentisphaerota</taxon>
        <taxon>Lentisphaeria</taxon>
        <taxon>Lentisphaerales</taxon>
        <taxon>Lentisphaeraceae</taxon>
        <taxon>Lentisphaeraceae incertae sedis</taxon>
        <taxon>Candidatus Spyradenecus</taxon>
    </lineage>
</organism>
<comment type="caution">
    <text evidence="2">The sequence shown here is derived from an EMBL/GenBank/DDBJ whole genome shotgun (WGS) entry which is preliminary data.</text>
</comment>
<dbReference type="AlphaFoldDB" id="A0A9D1T3I7"/>
<protein>
    <recommendedName>
        <fullName evidence="4">Tetratricopeptide repeat protein</fullName>
    </recommendedName>
</protein>
<name>A0A9D1T3I7_9BACT</name>
<reference evidence="2" key="1">
    <citation type="submission" date="2020-10" db="EMBL/GenBank/DDBJ databases">
        <authorList>
            <person name="Gilroy R."/>
        </authorList>
    </citation>
    <scope>NUCLEOTIDE SEQUENCE</scope>
    <source>
        <strain evidence="2">35461</strain>
    </source>
</reference>
<evidence type="ECO:0000313" key="2">
    <source>
        <dbReference type="EMBL" id="HIV09358.1"/>
    </source>
</evidence>
<gene>
    <name evidence="2" type="ORF">IAC79_04515</name>
</gene>
<feature type="signal peptide" evidence="1">
    <location>
        <begin position="1"/>
        <end position="20"/>
    </location>
</feature>
<proteinExistence type="predicted"/>
<evidence type="ECO:0008006" key="4">
    <source>
        <dbReference type="Google" id="ProtNLM"/>
    </source>
</evidence>
<dbReference type="PROSITE" id="PS51257">
    <property type="entry name" value="PROKAR_LIPOPROTEIN"/>
    <property type="match status" value="1"/>
</dbReference>
<sequence>MKRWLLLACGALALAGCVQNSDVREDARLRGQAMTAFAAGDFRSARAIVAKADTLHVPQGKLWRRTLELRMALAEDVRRGELRRFLEAWAEQRDDWDVAARADAELTLAETLSPAYAADWLYDLETAAWPRPQRTRYNLLRAGLQQGQAALHDDTVARWRLGVRGLYDSGRLLAAANEAARCANETHNAEAALIAAKLYNEAGDAARKGQALALADALAAGDDALKLEIGQVRTAPLGEKSAF</sequence>